<dbReference type="Proteomes" id="UP001166293">
    <property type="component" value="Unassembled WGS sequence"/>
</dbReference>
<feature type="chain" id="PRO_5047016356" evidence="1">
    <location>
        <begin position="20"/>
        <end position="217"/>
    </location>
</feature>
<comment type="caution">
    <text evidence="3">The sequence shown here is derived from an EMBL/GenBank/DDBJ whole genome shotgun (WGS) entry which is preliminary data.</text>
</comment>
<keyword evidence="4" id="KW-1185">Reference proteome</keyword>
<dbReference type="SMART" id="SM00287">
    <property type="entry name" value="SH3b"/>
    <property type="match status" value="2"/>
</dbReference>
<dbReference type="Pfam" id="PF08239">
    <property type="entry name" value="SH3_3"/>
    <property type="match status" value="2"/>
</dbReference>
<reference evidence="3" key="1">
    <citation type="submission" date="2021-06" db="EMBL/GenBank/DDBJ databases">
        <title>Thalassococcus sp. CAU 1522 isolated from sea sand, Republic of Korea.</title>
        <authorList>
            <person name="Kim W."/>
        </authorList>
    </citation>
    <scope>NUCLEOTIDE SEQUENCE</scope>
    <source>
        <strain evidence="3">CAU 1522</strain>
    </source>
</reference>
<evidence type="ECO:0000313" key="4">
    <source>
        <dbReference type="Proteomes" id="UP001166293"/>
    </source>
</evidence>
<dbReference type="InterPro" id="IPR003646">
    <property type="entry name" value="SH3-like_bac-type"/>
</dbReference>
<evidence type="ECO:0000256" key="1">
    <source>
        <dbReference type="SAM" id="SignalP"/>
    </source>
</evidence>
<gene>
    <name evidence="3" type="ORF">KUH32_16190</name>
</gene>
<sequence length="217" mass="23159">MLRLLALLAALVIATSAPAATHLFVDAPRDGALNLRAGPSTGYSVLEAMPHGSRVRVLSAPGTWLKVESASGRVGWAHGGYLSAQPVLIEVRDPVPAPDPVQERRWVDAPDGALNLRGGPDTQYAVQSILRNGDAVTVLGDIGSWSLVQPETGPLGWSATRYLVDRAPRPDPVIAPPTAVPGPVVPMIARIVNRCRDAYERDLRRCIRRELGMDAGS</sequence>
<feature type="signal peptide" evidence="1">
    <location>
        <begin position="1"/>
        <end position="19"/>
    </location>
</feature>
<dbReference type="InterPro" id="IPR052354">
    <property type="entry name" value="Cell_Wall_Dynamics_Protein"/>
</dbReference>
<protein>
    <submittedName>
        <fullName evidence="3">SH3 domain-containing protein</fullName>
    </submittedName>
</protein>
<dbReference type="PANTHER" id="PTHR34408:SF1">
    <property type="entry name" value="GLYCOSYL HYDROLASE FAMILY 19 DOMAIN-CONTAINING PROTEIN HI_1415"/>
    <property type="match status" value="1"/>
</dbReference>
<keyword evidence="1" id="KW-0732">Signal</keyword>
<dbReference type="PANTHER" id="PTHR34408">
    <property type="entry name" value="FAMILY PROTEIN, PUTATIVE-RELATED"/>
    <property type="match status" value="1"/>
</dbReference>
<dbReference type="RefSeq" id="WP_217779629.1">
    <property type="nucleotide sequence ID" value="NZ_JAHRWL010000002.1"/>
</dbReference>
<accession>A0ABS6NCM8</accession>
<organism evidence="3 4">
    <name type="scientific">Thalassococcus arenae</name>
    <dbReference type="NCBI Taxonomy" id="2851652"/>
    <lineage>
        <taxon>Bacteria</taxon>
        <taxon>Pseudomonadati</taxon>
        <taxon>Pseudomonadota</taxon>
        <taxon>Alphaproteobacteria</taxon>
        <taxon>Rhodobacterales</taxon>
        <taxon>Roseobacteraceae</taxon>
        <taxon>Thalassococcus</taxon>
    </lineage>
</organism>
<dbReference type="EMBL" id="JAHRWL010000002">
    <property type="protein sequence ID" value="MBV2361305.1"/>
    <property type="molecule type" value="Genomic_DNA"/>
</dbReference>
<name>A0ABS6NCM8_9RHOB</name>
<evidence type="ECO:0000259" key="2">
    <source>
        <dbReference type="PROSITE" id="PS51781"/>
    </source>
</evidence>
<proteinExistence type="predicted"/>
<feature type="domain" description="SH3b" evidence="2">
    <location>
        <begin position="20"/>
        <end position="86"/>
    </location>
</feature>
<dbReference type="PROSITE" id="PS51781">
    <property type="entry name" value="SH3B"/>
    <property type="match status" value="1"/>
</dbReference>
<evidence type="ECO:0000313" key="3">
    <source>
        <dbReference type="EMBL" id="MBV2361305.1"/>
    </source>
</evidence>